<dbReference type="PANTHER" id="PTHR11766:SF0">
    <property type="entry name" value="TYROSINE--TRNA LIGASE, MITOCHONDRIAL"/>
    <property type="match status" value="1"/>
</dbReference>
<keyword evidence="12" id="KW-1185">Reference proteome</keyword>
<dbReference type="AlphaFoldDB" id="A0AAD2K7G4"/>
<dbReference type="EC" id="6.1.1.1" evidence="1 9"/>
<keyword evidence="6 9" id="KW-0030">Aminoacyl-tRNA synthetase</keyword>
<dbReference type="Gene3D" id="3.10.290.10">
    <property type="entry name" value="RNA-binding S4 domain"/>
    <property type="match status" value="1"/>
</dbReference>
<comment type="caution">
    <text evidence="11">The sequence shown here is derived from an EMBL/GenBank/DDBJ whole genome shotgun (WGS) entry which is preliminary data.</text>
</comment>
<dbReference type="FunFam" id="1.10.240.10:FF:000001">
    <property type="entry name" value="Tyrosine--tRNA ligase"/>
    <property type="match status" value="1"/>
</dbReference>
<dbReference type="InterPro" id="IPR002305">
    <property type="entry name" value="aa-tRNA-synth_Ic"/>
</dbReference>
<dbReference type="GO" id="GO:0006437">
    <property type="term" value="P:tyrosyl-tRNA aminoacylation"/>
    <property type="evidence" value="ECO:0007669"/>
    <property type="project" value="InterPro"/>
</dbReference>
<evidence type="ECO:0000256" key="1">
    <source>
        <dbReference type="ARBA" id="ARBA00013160"/>
    </source>
</evidence>
<dbReference type="Gene3D" id="3.40.50.620">
    <property type="entry name" value="HUPs"/>
    <property type="match status" value="1"/>
</dbReference>
<dbReference type="Pfam" id="PF00579">
    <property type="entry name" value="tRNA-synt_1b"/>
    <property type="match status" value="1"/>
</dbReference>
<evidence type="ECO:0000256" key="5">
    <source>
        <dbReference type="ARBA" id="ARBA00022917"/>
    </source>
</evidence>
<accession>A0AAD2K7G4</accession>
<keyword evidence="4 9" id="KW-0067">ATP-binding</keyword>
<dbReference type="CDD" id="cd00805">
    <property type="entry name" value="TyrRS_core"/>
    <property type="match status" value="1"/>
</dbReference>
<protein>
    <recommendedName>
        <fullName evidence="1 9">Tyrosine--tRNA ligase</fullName>
        <ecNumber evidence="1 9">6.1.1.1</ecNumber>
    </recommendedName>
    <alternativeName>
        <fullName evidence="7 9">Tyrosyl-tRNA synthetase</fullName>
    </alternativeName>
</protein>
<evidence type="ECO:0000256" key="10">
    <source>
        <dbReference type="SAM" id="MobiDB-lite"/>
    </source>
</evidence>
<dbReference type="InterPro" id="IPR014729">
    <property type="entry name" value="Rossmann-like_a/b/a_fold"/>
</dbReference>
<dbReference type="Gene3D" id="1.10.240.10">
    <property type="entry name" value="Tyrosyl-Transfer RNA Synthetase"/>
    <property type="match status" value="1"/>
</dbReference>
<proteinExistence type="inferred from homology"/>
<keyword evidence="3 9" id="KW-0547">Nucleotide-binding</keyword>
<evidence type="ECO:0000256" key="6">
    <source>
        <dbReference type="ARBA" id="ARBA00023146"/>
    </source>
</evidence>
<dbReference type="GO" id="GO:0003723">
    <property type="term" value="F:RNA binding"/>
    <property type="evidence" value="ECO:0007669"/>
    <property type="project" value="InterPro"/>
</dbReference>
<dbReference type="Proteomes" id="UP001295794">
    <property type="component" value="Unassembled WGS sequence"/>
</dbReference>
<dbReference type="GO" id="GO:0004831">
    <property type="term" value="F:tyrosine-tRNA ligase activity"/>
    <property type="evidence" value="ECO:0007669"/>
    <property type="project" value="UniProtKB-EC"/>
</dbReference>
<evidence type="ECO:0000256" key="2">
    <source>
        <dbReference type="ARBA" id="ARBA00022598"/>
    </source>
</evidence>
<dbReference type="GO" id="GO:0005829">
    <property type="term" value="C:cytosol"/>
    <property type="evidence" value="ECO:0007669"/>
    <property type="project" value="TreeGrafter"/>
</dbReference>
<evidence type="ECO:0000256" key="8">
    <source>
        <dbReference type="ARBA" id="ARBA00048248"/>
    </source>
</evidence>
<gene>
    <name evidence="11" type="ORF">MYCIT1_LOCUS32771</name>
</gene>
<dbReference type="PRINTS" id="PR01040">
    <property type="entry name" value="TRNASYNTHTYR"/>
</dbReference>
<sequence length="410" mass="45488">MCLFHFHLHGHHIIPLIGGATALVGDPSGRATEREPAEEEKTRSSAESLTAAVSHFFARALEYAQSRIVLKPNRFIEIRPKNNAKWHREMTMMDFLRDVGVHARVNTMLNKESVRARLASPHGISFTEFSYQLLQAYDFHYLHRNFGCTVQIGGSDQWGNILAGIALIQRPPPPIAFGLTTPLLTTAAGVKFGKSAGNAVWLDPELTSIFNFYQYFVRTADTEVEKYLKLLTLMSWQDINDTMEAHKLQPEQRIAQRRLASELTELVHTSALLPSLAPVCSDQRHAEAGLATAETLTRLTFDSDLSGVSASQVVNALEGSGIQVHKITRLELFEIPIAKLAVRCGLATSGEVTAMTAAARILILSRGLYYNNRPVPEVHFMLKDFHLLDNKIVILKAGKDKLAVLALEDA</sequence>
<dbReference type="InterPro" id="IPR002307">
    <property type="entry name" value="Tyr-tRNA-ligase"/>
</dbReference>
<organism evidence="11 12">
    <name type="scientific">Mycena citricolor</name>
    <dbReference type="NCBI Taxonomy" id="2018698"/>
    <lineage>
        <taxon>Eukaryota</taxon>
        <taxon>Fungi</taxon>
        <taxon>Dikarya</taxon>
        <taxon>Basidiomycota</taxon>
        <taxon>Agaricomycotina</taxon>
        <taxon>Agaricomycetes</taxon>
        <taxon>Agaricomycetidae</taxon>
        <taxon>Agaricales</taxon>
        <taxon>Marasmiineae</taxon>
        <taxon>Mycenaceae</taxon>
        <taxon>Mycena</taxon>
    </lineage>
</organism>
<evidence type="ECO:0000256" key="4">
    <source>
        <dbReference type="ARBA" id="ARBA00022840"/>
    </source>
</evidence>
<dbReference type="SUPFAM" id="SSF52374">
    <property type="entry name" value="Nucleotidylyl transferase"/>
    <property type="match status" value="1"/>
</dbReference>
<feature type="region of interest" description="Disordered" evidence="10">
    <location>
        <begin position="25"/>
        <end position="46"/>
    </location>
</feature>
<dbReference type="GO" id="GO:0005739">
    <property type="term" value="C:mitochondrion"/>
    <property type="evidence" value="ECO:0007669"/>
    <property type="project" value="TreeGrafter"/>
</dbReference>
<feature type="compositionally biased region" description="Basic and acidic residues" evidence="10">
    <location>
        <begin position="31"/>
        <end position="44"/>
    </location>
</feature>
<dbReference type="PANTHER" id="PTHR11766">
    <property type="entry name" value="TYROSYL-TRNA SYNTHETASE"/>
    <property type="match status" value="1"/>
</dbReference>
<reference evidence="11" key="1">
    <citation type="submission" date="2023-11" db="EMBL/GenBank/DDBJ databases">
        <authorList>
            <person name="De Vega J J."/>
            <person name="De Vega J J."/>
        </authorList>
    </citation>
    <scope>NUCLEOTIDE SEQUENCE</scope>
</reference>
<keyword evidence="5 9" id="KW-0648">Protein biosynthesis</keyword>
<comment type="catalytic activity">
    <reaction evidence="8 9">
        <text>tRNA(Tyr) + L-tyrosine + ATP = L-tyrosyl-tRNA(Tyr) + AMP + diphosphate + H(+)</text>
        <dbReference type="Rhea" id="RHEA:10220"/>
        <dbReference type="Rhea" id="RHEA-COMP:9706"/>
        <dbReference type="Rhea" id="RHEA-COMP:9707"/>
        <dbReference type="ChEBI" id="CHEBI:15378"/>
        <dbReference type="ChEBI" id="CHEBI:30616"/>
        <dbReference type="ChEBI" id="CHEBI:33019"/>
        <dbReference type="ChEBI" id="CHEBI:58315"/>
        <dbReference type="ChEBI" id="CHEBI:78442"/>
        <dbReference type="ChEBI" id="CHEBI:78536"/>
        <dbReference type="ChEBI" id="CHEBI:456215"/>
        <dbReference type="EC" id="6.1.1.1"/>
    </reaction>
</comment>
<dbReference type="EMBL" id="CAVNYO010000444">
    <property type="protein sequence ID" value="CAK5281561.1"/>
    <property type="molecule type" value="Genomic_DNA"/>
</dbReference>
<dbReference type="NCBIfam" id="TIGR00234">
    <property type="entry name" value="tyrS"/>
    <property type="match status" value="1"/>
</dbReference>
<evidence type="ECO:0000256" key="3">
    <source>
        <dbReference type="ARBA" id="ARBA00022741"/>
    </source>
</evidence>
<evidence type="ECO:0000256" key="9">
    <source>
        <dbReference type="RuleBase" id="RU361234"/>
    </source>
</evidence>
<name>A0AAD2K7G4_9AGAR</name>
<dbReference type="SUPFAM" id="SSF55174">
    <property type="entry name" value="Alpha-L RNA-binding motif"/>
    <property type="match status" value="1"/>
</dbReference>
<comment type="similarity">
    <text evidence="9">Belongs to the class-I aminoacyl-tRNA synthetase family.</text>
</comment>
<dbReference type="InterPro" id="IPR036986">
    <property type="entry name" value="S4_RNA-bd_sf"/>
</dbReference>
<keyword evidence="2 9" id="KW-0436">Ligase</keyword>
<dbReference type="InterPro" id="IPR024088">
    <property type="entry name" value="Tyr-tRNA-ligase_bac-type"/>
</dbReference>
<dbReference type="GO" id="GO:0005524">
    <property type="term" value="F:ATP binding"/>
    <property type="evidence" value="ECO:0007669"/>
    <property type="project" value="UniProtKB-KW"/>
</dbReference>
<evidence type="ECO:0000313" key="11">
    <source>
        <dbReference type="EMBL" id="CAK5281561.1"/>
    </source>
</evidence>
<evidence type="ECO:0000256" key="7">
    <source>
        <dbReference type="ARBA" id="ARBA00033323"/>
    </source>
</evidence>
<evidence type="ECO:0000313" key="12">
    <source>
        <dbReference type="Proteomes" id="UP001295794"/>
    </source>
</evidence>